<evidence type="ECO:0000313" key="1">
    <source>
        <dbReference type="EMBL" id="CBY43577.1"/>
    </source>
</evidence>
<protein>
    <submittedName>
        <fullName evidence="1">Uncharacterized protein</fullName>
    </submittedName>
</protein>
<reference evidence="1" key="1">
    <citation type="journal article" date="2010" name="Science">
        <title>Plasticity of animal genome architecture unmasked by rapid evolution of a pelagic tunicate.</title>
        <authorList>
            <person name="Denoeud F."/>
            <person name="Henriet S."/>
            <person name="Mungpakdee S."/>
            <person name="Aury J.M."/>
            <person name="Da Silva C."/>
            <person name="Brinkmann H."/>
            <person name="Mikhaleva J."/>
            <person name="Olsen L.C."/>
            <person name="Jubin C."/>
            <person name="Canestro C."/>
            <person name="Bouquet J.M."/>
            <person name="Danks G."/>
            <person name="Poulain J."/>
            <person name="Campsteijn C."/>
            <person name="Adamski M."/>
            <person name="Cross I."/>
            <person name="Yadetie F."/>
            <person name="Muffato M."/>
            <person name="Louis A."/>
            <person name="Butcher S."/>
            <person name="Tsagkogeorga G."/>
            <person name="Konrad A."/>
            <person name="Singh S."/>
            <person name="Jensen M.F."/>
            <person name="Cong E.H."/>
            <person name="Eikeseth-Otteraa H."/>
            <person name="Noel B."/>
            <person name="Anthouard V."/>
            <person name="Porcel B.M."/>
            <person name="Kachouri-Lafond R."/>
            <person name="Nishino A."/>
            <person name="Ugolini M."/>
            <person name="Chourrout P."/>
            <person name="Nishida H."/>
            <person name="Aasland R."/>
            <person name="Huzurbazar S."/>
            <person name="Westhof E."/>
            <person name="Delsuc F."/>
            <person name="Lehrach H."/>
            <person name="Reinhardt R."/>
            <person name="Weissenbach J."/>
            <person name="Roy S.W."/>
            <person name="Artiguenave F."/>
            <person name="Postlethwait J.H."/>
            <person name="Manak J.R."/>
            <person name="Thompson E.M."/>
            <person name="Jaillon O."/>
            <person name="Du Pasquier L."/>
            <person name="Boudinot P."/>
            <person name="Liberles D.A."/>
            <person name="Volff J.N."/>
            <person name="Philippe H."/>
            <person name="Lenhard B."/>
            <person name="Roest Crollius H."/>
            <person name="Wincker P."/>
            <person name="Chourrout D."/>
        </authorList>
    </citation>
    <scope>NUCLEOTIDE SEQUENCE [LARGE SCALE GENOMIC DNA]</scope>
</reference>
<name>E4Z799_OIKDI</name>
<organism evidence="1">
    <name type="scientific">Oikopleura dioica</name>
    <name type="common">Tunicate</name>
    <dbReference type="NCBI Taxonomy" id="34765"/>
    <lineage>
        <taxon>Eukaryota</taxon>
        <taxon>Metazoa</taxon>
        <taxon>Chordata</taxon>
        <taxon>Tunicata</taxon>
        <taxon>Appendicularia</taxon>
        <taxon>Copelata</taxon>
        <taxon>Oikopleuridae</taxon>
        <taxon>Oikopleura</taxon>
    </lineage>
</organism>
<gene>
    <name evidence="1" type="ORF">GSOID_T00028186001</name>
</gene>
<dbReference type="AlphaFoldDB" id="E4Z799"/>
<feature type="non-terminal residue" evidence="1">
    <location>
        <position position="1"/>
    </location>
</feature>
<dbReference type="Proteomes" id="UP000011014">
    <property type="component" value="Unassembled WGS sequence"/>
</dbReference>
<dbReference type="EMBL" id="FN658408">
    <property type="protein sequence ID" value="CBY43577.1"/>
    <property type="molecule type" value="Genomic_DNA"/>
</dbReference>
<proteinExistence type="predicted"/>
<sequence length="92" mass="10815">QIVKFFMYKNELIGLSPIYKSCFNNLSFSGWQSCIARLISARVILRSSVQPNKLNRFDYCFRRAAGSLQSSFLLFPLFCFYFRNLYSEQNLS</sequence>
<accession>E4Z799</accession>